<evidence type="ECO:0000256" key="1">
    <source>
        <dbReference type="ARBA" id="ARBA00022679"/>
    </source>
</evidence>
<accession>A0ABP7KZI5</accession>
<dbReference type="Pfam" id="PF08241">
    <property type="entry name" value="Methyltransf_11"/>
    <property type="match status" value="1"/>
</dbReference>
<evidence type="ECO:0000313" key="3">
    <source>
        <dbReference type="EMBL" id="GAA3891051.1"/>
    </source>
</evidence>
<keyword evidence="1" id="KW-0808">Transferase</keyword>
<dbReference type="Proteomes" id="UP001500827">
    <property type="component" value="Unassembled WGS sequence"/>
</dbReference>
<dbReference type="CDD" id="cd02440">
    <property type="entry name" value="AdoMet_MTases"/>
    <property type="match status" value="1"/>
</dbReference>
<reference evidence="4" key="1">
    <citation type="journal article" date="2019" name="Int. J. Syst. Evol. Microbiol.">
        <title>The Global Catalogue of Microorganisms (GCM) 10K type strain sequencing project: providing services to taxonomists for standard genome sequencing and annotation.</title>
        <authorList>
            <consortium name="The Broad Institute Genomics Platform"/>
            <consortium name="The Broad Institute Genome Sequencing Center for Infectious Disease"/>
            <person name="Wu L."/>
            <person name="Ma J."/>
        </authorList>
    </citation>
    <scope>NUCLEOTIDE SEQUENCE [LARGE SCALE GENOMIC DNA]</scope>
    <source>
        <strain evidence="4">JCM 17543</strain>
    </source>
</reference>
<dbReference type="RefSeq" id="WP_344698373.1">
    <property type="nucleotide sequence ID" value="NZ_BAABBM010000001.1"/>
</dbReference>
<dbReference type="InterPro" id="IPR029063">
    <property type="entry name" value="SAM-dependent_MTases_sf"/>
</dbReference>
<name>A0ABP7KZI5_9SPHN</name>
<protein>
    <submittedName>
        <fullName evidence="3">Class I SAM-dependent methyltransferase</fullName>
    </submittedName>
</protein>
<gene>
    <name evidence="3" type="ORF">GCM10022276_07720</name>
</gene>
<dbReference type="Gene3D" id="3.40.50.150">
    <property type="entry name" value="Vaccinia Virus protein VP39"/>
    <property type="match status" value="1"/>
</dbReference>
<dbReference type="PANTHER" id="PTHR44068">
    <property type="entry name" value="ZGC:194242"/>
    <property type="match status" value="1"/>
</dbReference>
<evidence type="ECO:0000259" key="2">
    <source>
        <dbReference type="Pfam" id="PF08241"/>
    </source>
</evidence>
<dbReference type="EMBL" id="BAABBM010000001">
    <property type="protein sequence ID" value="GAA3891051.1"/>
    <property type="molecule type" value="Genomic_DNA"/>
</dbReference>
<dbReference type="SUPFAM" id="SSF53335">
    <property type="entry name" value="S-adenosyl-L-methionine-dependent methyltransferases"/>
    <property type="match status" value="1"/>
</dbReference>
<dbReference type="GO" id="GO:0032259">
    <property type="term" value="P:methylation"/>
    <property type="evidence" value="ECO:0007669"/>
    <property type="project" value="UniProtKB-KW"/>
</dbReference>
<comment type="caution">
    <text evidence="3">The sequence shown here is derived from an EMBL/GenBank/DDBJ whole genome shotgun (WGS) entry which is preliminary data.</text>
</comment>
<feature type="domain" description="Methyltransferase type 11" evidence="2">
    <location>
        <begin position="48"/>
        <end position="144"/>
    </location>
</feature>
<keyword evidence="4" id="KW-1185">Reference proteome</keyword>
<organism evidence="3 4">
    <name type="scientific">Sphingomonas limnosediminicola</name>
    <dbReference type="NCBI Taxonomy" id="940133"/>
    <lineage>
        <taxon>Bacteria</taxon>
        <taxon>Pseudomonadati</taxon>
        <taxon>Pseudomonadota</taxon>
        <taxon>Alphaproteobacteria</taxon>
        <taxon>Sphingomonadales</taxon>
        <taxon>Sphingomonadaceae</taxon>
        <taxon>Sphingomonas</taxon>
    </lineage>
</organism>
<dbReference type="InterPro" id="IPR013216">
    <property type="entry name" value="Methyltransf_11"/>
</dbReference>
<dbReference type="GO" id="GO:0008168">
    <property type="term" value="F:methyltransferase activity"/>
    <property type="evidence" value="ECO:0007669"/>
    <property type="project" value="UniProtKB-KW"/>
</dbReference>
<evidence type="ECO:0000313" key="4">
    <source>
        <dbReference type="Proteomes" id="UP001500827"/>
    </source>
</evidence>
<dbReference type="PANTHER" id="PTHR44068:SF11">
    <property type="entry name" value="GERANYL DIPHOSPHATE 2-C-METHYLTRANSFERASE"/>
    <property type="match status" value="1"/>
</dbReference>
<dbReference type="InterPro" id="IPR050447">
    <property type="entry name" value="Erg6_SMT_methyltransf"/>
</dbReference>
<proteinExistence type="predicted"/>
<sequence length="278" mass="29744">MADLGTPVANPNKALWEKGDFTRIAQSMRESGKELVQQLGVRPGMRILDLGCGDGTTALPAAELGAEVLGVDIASNLVAAGNARARAAGLHNIRFEEGDASRLSNLADASFDLVVSIFGAMFAPRPFDVAREMVRVAKPGGGIVMGNWIPGDPTLVAQILKVSSAYTPPPPEGFVSPMTWGDEAQVRERFEAAGVSPGNIRFERATWRFRQPGPPNGLLAIFRDYYGPTMNAFEAAARAGRVDQLERELADLFNRHNHGGSDTDIPATFLKVAATKEG</sequence>
<keyword evidence="3" id="KW-0489">Methyltransferase</keyword>